<dbReference type="AlphaFoldDB" id="X0ZK85"/>
<evidence type="ECO:0008006" key="2">
    <source>
        <dbReference type="Google" id="ProtNLM"/>
    </source>
</evidence>
<name>X0ZK85_9ZZZZ</name>
<dbReference type="EMBL" id="BART01005764">
    <property type="protein sequence ID" value="GAG70055.1"/>
    <property type="molecule type" value="Genomic_DNA"/>
</dbReference>
<evidence type="ECO:0000313" key="1">
    <source>
        <dbReference type="EMBL" id="GAG70055.1"/>
    </source>
</evidence>
<reference evidence="1" key="1">
    <citation type="journal article" date="2014" name="Front. Microbiol.">
        <title>High frequency of phylogenetically diverse reductive dehalogenase-homologous genes in deep subseafloor sedimentary metagenomes.</title>
        <authorList>
            <person name="Kawai M."/>
            <person name="Futagami T."/>
            <person name="Toyoda A."/>
            <person name="Takaki Y."/>
            <person name="Nishi S."/>
            <person name="Hori S."/>
            <person name="Arai W."/>
            <person name="Tsubouchi T."/>
            <person name="Morono Y."/>
            <person name="Uchiyama I."/>
            <person name="Ito T."/>
            <person name="Fujiyama A."/>
            <person name="Inagaki F."/>
            <person name="Takami H."/>
        </authorList>
    </citation>
    <scope>NUCLEOTIDE SEQUENCE</scope>
    <source>
        <strain evidence="1">Expedition CK06-06</strain>
    </source>
</reference>
<sequence length="230" mass="26944">MLAGTQRIKDLFNNNEFEVFIVCGKNGYGKSAYCNRLLAEVYSIDGSSTNWSVPLLTQKIGFHPMKVISRWDKMKKRDYAYHWDDAGAWLHALDYQDFFVKSVGKFLQTARTKFGCIMFSCIDKADIISKIRNFKSAVLIDITKHGNIPNAPGERKFKRLATAWRYWEARSGKTGYAYEWEEPFSCKMPDKFFEWYEPVRNKYANMCIADMRIRLQEKKDIMRLSELSDI</sequence>
<organism evidence="1">
    <name type="scientific">marine sediment metagenome</name>
    <dbReference type="NCBI Taxonomy" id="412755"/>
    <lineage>
        <taxon>unclassified sequences</taxon>
        <taxon>metagenomes</taxon>
        <taxon>ecological metagenomes</taxon>
    </lineage>
</organism>
<proteinExistence type="predicted"/>
<accession>X0ZK85</accession>
<gene>
    <name evidence="1" type="ORF">S01H4_13059</name>
</gene>
<protein>
    <recommendedName>
        <fullName evidence="2">Zona occludens toxin N-terminal domain-containing protein</fullName>
    </recommendedName>
</protein>
<comment type="caution">
    <text evidence="1">The sequence shown here is derived from an EMBL/GenBank/DDBJ whole genome shotgun (WGS) entry which is preliminary data.</text>
</comment>